<dbReference type="Proteomes" id="UP000294933">
    <property type="component" value="Unassembled WGS sequence"/>
</dbReference>
<feature type="domain" description="F-box" evidence="1">
    <location>
        <begin position="4"/>
        <end position="51"/>
    </location>
</feature>
<dbReference type="VEuPathDB" id="FungiDB:BD410DRAFT_258378"/>
<sequence length="722" mass="82355">MIQSCPILTLPQDVLIEIYLLLPLWSVASLRQCCLELQQSISNDKRLWMQIIQRDKANRRIPLLPYRRPINSANAFAVESWIRNAITIEKMYESNLQLTLDHTVVPDRLPATWAKLIRGRWCLVATSNVHQSWLSLWDGGSTGRPLRMRYSLPGPVMDGLMEDTNDGIHLALSIGIRSPHIQVLRLAQWQDRVHIDKLATIDGASHPKVLRGSILGFAVKNGDDSFPRLIDWISGKACVLGLVHSAHQIATKHSTCWAMELWGDHVVAVFDTTVNMYGRPNFQTGSSPGLLEVIRLRPNFAAYMEVYVREAHCVTCPELPVTSSGSPKTSSIPLGIICRNHLGETLATIILDLGTSQDPKFRATERVWWDLNPMAPDYASTMRVVVGLTNTKLFLSDIRLDGDPSFAPECSFGTSLQLPPSDLPLLHFHPYIDFDDARGILLIATSRGDFWTARVLEEDILTPDSLEDELPPVRPESHTRDQIQPTTMDLPMYYKYRRDVESYHIPDELRVETIRTWYTPGCDNLNLPGWSNDWETFPDFTRWIIPPLRWGYADDGFQEYYIRSIIALIRNDFNILGDPVPLLYNMKDTSVIFRVGERIYVVMEGEGDEEEWYLASQVLLTLEEFSSDPSRIYTSDKCHNSPCYRDGNADELNKVVVVYDVSVEHVALGDIDMEVDPDPTKWTDERWKDLVEEYISWNRSCKRSRARAEGIIVFELDPNPVN</sequence>
<reference evidence="2 3" key="1">
    <citation type="submission" date="2018-06" db="EMBL/GenBank/DDBJ databases">
        <title>A transcriptomic atlas of mushroom development highlights an independent origin of complex multicellularity.</title>
        <authorList>
            <consortium name="DOE Joint Genome Institute"/>
            <person name="Krizsan K."/>
            <person name="Almasi E."/>
            <person name="Merenyi Z."/>
            <person name="Sahu N."/>
            <person name="Viragh M."/>
            <person name="Koszo T."/>
            <person name="Mondo S."/>
            <person name="Kiss B."/>
            <person name="Balint B."/>
            <person name="Kues U."/>
            <person name="Barry K."/>
            <person name="Hegedus J.C."/>
            <person name="Henrissat B."/>
            <person name="Johnson J."/>
            <person name="Lipzen A."/>
            <person name="Ohm R."/>
            <person name="Nagy I."/>
            <person name="Pangilinan J."/>
            <person name="Yan J."/>
            <person name="Xiong Y."/>
            <person name="Grigoriev I.V."/>
            <person name="Hibbett D.S."/>
            <person name="Nagy L.G."/>
        </authorList>
    </citation>
    <scope>NUCLEOTIDE SEQUENCE [LARGE SCALE GENOMIC DNA]</scope>
    <source>
        <strain evidence="2 3">SZMC22713</strain>
    </source>
</reference>
<accession>A0A4Y7Q451</accession>
<dbReference type="SUPFAM" id="SSF81383">
    <property type="entry name" value="F-box domain"/>
    <property type="match status" value="1"/>
</dbReference>
<evidence type="ECO:0000313" key="2">
    <source>
        <dbReference type="EMBL" id="TDL22364.1"/>
    </source>
</evidence>
<gene>
    <name evidence="2" type="ORF">BD410DRAFT_258378</name>
</gene>
<proteinExistence type="predicted"/>
<dbReference type="PROSITE" id="PS50181">
    <property type="entry name" value="FBOX"/>
    <property type="match status" value="1"/>
</dbReference>
<protein>
    <recommendedName>
        <fullName evidence="1">F-box domain-containing protein</fullName>
    </recommendedName>
</protein>
<dbReference type="InterPro" id="IPR001810">
    <property type="entry name" value="F-box_dom"/>
</dbReference>
<evidence type="ECO:0000259" key="1">
    <source>
        <dbReference type="PROSITE" id="PS50181"/>
    </source>
</evidence>
<dbReference type="EMBL" id="ML170175">
    <property type="protein sequence ID" value="TDL22364.1"/>
    <property type="molecule type" value="Genomic_DNA"/>
</dbReference>
<keyword evidence="3" id="KW-1185">Reference proteome</keyword>
<dbReference type="AlphaFoldDB" id="A0A4Y7Q451"/>
<organism evidence="2 3">
    <name type="scientific">Rickenella mellea</name>
    <dbReference type="NCBI Taxonomy" id="50990"/>
    <lineage>
        <taxon>Eukaryota</taxon>
        <taxon>Fungi</taxon>
        <taxon>Dikarya</taxon>
        <taxon>Basidiomycota</taxon>
        <taxon>Agaricomycotina</taxon>
        <taxon>Agaricomycetes</taxon>
        <taxon>Hymenochaetales</taxon>
        <taxon>Rickenellaceae</taxon>
        <taxon>Rickenella</taxon>
    </lineage>
</organism>
<evidence type="ECO:0000313" key="3">
    <source>
        <dbReference type="Proteomes" id="UP000294933"/>
    </source>
</evidence>
<dbReference type="OrthoDB" id="2786194at2759"/>
<name>A0A4Y7Q451_9AGAM</name>
<dbReference type="InterPro" id="IPR036047">
    <property type="entry name" value="F-box-like_dom_sf"/>
</dbReference>